<evidence type="ECO:0000256" key="1">
    <source>
        <dbReference type="SAM" id="Phobius"/>
    </source>
</evidence>
<organism evidence="2 3">
    <name type="scientific">Hymenobacter algoricola</name>
    <dbReference type="NCBI Taxonomy" id="486267"/>
    <lineage>
        <taxon>Bacteria</taxon>
        <taxon>Pseudomonadati</taxon>
        <taxon>Bacteroidota</taxon>
        <taxon>Cytophagia</taxon>
        <taxon>Cytophagales</taxon>
        <taxon>Hymenobacteraceae</taxon>
        <taxon>Hymenobacter</taxon>
    </lineage>
</organism>
<comment type="caution">
    <text evidence="2">The sequence shown here is derived from an EMBL/GenBank/DDBJ whole genome shotgun (WGS) entry which is preliminary data.</text>
</comment>
<keyword evidence="1" id="KW-0812">Transmembrane</keyword>
<feature type="transmembrane region" description="Helical" evidence="1">
    <location>
        <begin position="86"/>
        <end position="105"/>
    </location>
</feature>
<evidence type="ECO:0000313" key="2">
    <source>
        <dbReference type="EMBL" id="GAA3935417.1"/>
    </source>
</evidence>
<sequence>MFYIVCYQVPELIVRPSLPDRWVVLAVVFVFTFLLPTLGTGVLYWFGQLDSLLLRERAQRPLPLLLAAFSFGMAATVLTQRSIFDVLLGQMMVGMVLTVFLTFLISLSWKISAHGVGVGGAGTLLLLLYLNTPHSPVLLWWLLGAVVVAGAVLSARLVLAAHTPAQVWAGLALGAGVVLGIGIGVSST</sequence>
<evidence type="ECO:0000313" key="3">
    <source>
        <dbReference type="Proteomes" id="UP001499909"/>
    </source>
</evidence>
<feature type="transmembrane region" description="Helical" evidence="1">
    <location>
        <begin position="22"/>
        <end position="46"/>
    </location>
</feature>
<protein>
    <recommendedName>
        <fullName evidence="4">Phosphatase PAP2 family protein</fullName>
    </recommendedName>
</protein>
<feature type="transmembrane region" description="Helical" evidence="1">
    <location>
        <begin position="137"/>
        <end position="159"/>
    </location>
</feature>
<evidence type="ECO:0008006" key="4">
    <source>
        <dbReference type="Google" id="ProtNLM"/>
    </source>
</evidence>
<keyword evidence="1" id="KW-0472">Membrane</keyword>
<name>A0ABP7N3A8_9BACT</name>
<reference evidence="3" key="1">
    <citation type="journal article" date="2019" name="Int. J. Syst. Evol. Microbiol.">
        <title>The Global Catalogue of Microorganisms (GCM) 10K type strain sequencing project: providing services to taxonomists for standard genome sequencing and annotation.</title>
        <authorList>
            <consortium name="The Broad Institute Genomics Platform"/>
            <consortium name="The Broad Institute Genome Sequencing Center for Infectious Disease"/>
            <person name="Wu L."/>
            <person name="Ma J."/>
        </authorList>
    </citation>
    <scope>NUCLEOTIDE SEQUENCE [LARGE SCALE GENOMIC DNA]</scope>
    <source>
        <strain evidence="3">JCM 17214</strain>
    </source>
</reference>
<feature type="transmembrane region" description="Helical" evidence="1">
    <location>
        <begin position="165"/>
        <end position="185"/>
    </location>
</feature>
<keyword evidence="1" id="KW-1133">Transmembrane helix</keyword>
<gene>
    <name evidence="2" type="ORF">GCM10022406_19710</name>
</gene>
<dbReference type="EMBL" id="BAABDH010000036">
    <property type="protein sequence ID" value="GAA3935417.1"/>
    <property type="molecule type" value="Genomic_DNA"/>
</dbReference>
<keyword evidence="3" id="KW-1185">Reference proteome</keyword>
<dbReference type="Proteomes" id="UP001499909">
    <property type="component" value="Unassembled WGS sequence"/>
</dbReference>
<accession>A0ABP7N3A8</accession>
<feature type="transmembrane region" description="Helical" evidence="1">
    <location>
        <begin position="111"/>
        <end position="130"/>
    </location>
</feature>
<feature type="transmembrane region" description="Helical" evidence="1">
    <location>
        <begin position="61"/>
        <end position="79"/>
    </location>
</feature>
<proteinExistence type="predicted"/>